<organism evidence="6 7">
    <name type="scientific">Schistosoma mattheei</name>
    <dbReference type="NCBI Taxonomy" id="31246"/>
    <lineage>
        <taxon>Eukaryota</taxon>
        <taxon>Metazoa</taxon>
        <taxon>Spiralia</taxon>
        <taxon>Lophotrochozoa</taxon>
        <taxon>Platyhelminthes</taxon>
        <taxon>Trematoda</taxon>
        <taxon>Digenea</taxon>
        <taxon>Strigeidida</taxon>
        <taxon>Schistosomatoidea</taxon>
        <taxon>Schistosomatidae</taxon>
        <taxon>Schistosoma</taxon>
    </lineage>
</organism>
<dbReference type="GO" id="GO:0002181">
    <property type="term" value="P:cytoplasmic translation"/>
    <property type="evidence" value="ECO:0007669"/>
    <property type="project" value="TreeGrafter"/>
</dbReference>
<dbReference type="PANTHER" id="PTHR10064:SF0">
    <property type="entry name" value="FI24544P1-RELATED"/>
    <property type="match status" value="1"/>
</dbReference>
<keyword evidence="3" id="KW-0687">Ribonucleoprotein</keyword>
<protein>
    <recommendedName>
        <fullName evidence="4">Large ribosomal subunit protein eL22</fullName>
    </recommendedName>
    <alternativeName>
        <fullName evidence="5">60S ribosomal protein L22</fullName>
    </alternativeName>
</protein>
<proteinExistence type="inferred from homology"/>
<dbReference type="Proteomes" id="UP000269396">
    <property type="component" value="Unassembled WGS sequence"/>
</dbReference>
<comment type="similarity">
    <text evidence="1">Belongs to the eukaryotic ribosomal protein eL22 family.</text>
</comment>
<dbReference type="STRING" id="31246.A0A183NQ79"/>
<gene>
    <name evidence="6" type="ORF">SMTD_LOCUS4265</name>
</gene>
<dbReference type="Gene3D" id="3.30.1360.210">
    <property type="match status" value="1"/>
</dbReference>
<dbReference type="GO" id="GO:0003723">
    <property type="term" value="F:RNA binding"/>
    <property type="evidence" value="ECO:0007669"/>
    <property type="project" value="TreeGrafter"/>
</dbReference>
<keyword evidence="2" id="KW-0689">Ribosomal protein</keyword>
<evidence type="ECO:0000256" key="4">
    <source>
        <dbReference type="ARBA" id="ARBA00040613"/>
    </source>
</evidence>
<evidence type="ECO:0000256" key="2">
    <source>
        <dbReference type="ARBA" id="ARBA00022980"/>
    </source>
</evidence>
<name>A0A183NQ79_9TREM</name>
<dbReference type="PANTHER" id="PTHR10064">
    <property type="entry name" value="60S RIBOSOMAL PROTEIN L22"/>
    <property type="match status" value="1"/>
</dbReference>
<accession>A0A183NQ79</accession>
<dbReference type="GO" id="GO:0005840">
    <property type="term" value="C:ribosome"/>
    <property type="evidence" value="ECO:0007669"/>
    <property type="project" value="UniProtKB-KW"/>
</dbReference>
<evidence type="ECO:0000256" key="1">
    <source>
        <dbReference type="ARBA" id="ARBA00007817"/>
    </source>
</evidence>
<dbReference type="InterPro" id="IPR002671">
    <property type="entry name" value="Ribosomal_eL22"/>
</dbReference>
<sequence>MVAKSVPKPKLHKPASKKKQVLKFNIVSPSLLEKYLKEHIKVDNKLNNLGKDVHIERDKSTIHVTANIPFSKRYLKYLTKKFLKSHKLRNFLRMVAKSKDSYEFRFFNFENEDTDDEEEDK</sequence>
<evidence type="ECO:0000313" key="7">
    <source>
        <dbReference type="Proteomes" id="UP000269396"/>
    </source>
</evidence>
<dbReference type="Pfam" id="PF01776">
    <property type="entry name" value="Ribosomal_L22e"/>
    <property type="match status" value="1"/>
</dbReference>
<evidence type="ECO:0000256" key="3">
    <source>
        <dbReference type="ARBA" id="ARBA00023274"/>
    </source>
</evidence>
<dbReference type="GO" id="GO:0003735">
    <property type="term" value="F:structural constituent of ribosome"/>
    <property type="evidence" value="ECO:0007669"/>
    <property type="project" value="InterPro"/>
</dbReference>
<dbReference type="GO" id="GO:1990904">
    <property type="term" value="C:ribonucleoprotein complex"/>
    <property type="evidence" value="ECO:0007669"/>
    <property type="project" value="UniProtKB-KW"/>
</dbReference>
<dbReference type="AlphaFoldDB" id="A0A183NQ79"/>
<evidence type="ECO:0000313" key="6">
    <source>
        <dbReference type="EMBL" id="VDP04722.1"/>
    </source>
</evidence>
<keyword evidence="7" id="KW-1185">Reference proteome</keyword>
<dbReference type="EMBL" id="UZAL01011114">
    <property type="protein sequence ID" value="VDP04722.1"/>
    <property type="molecule type" value="Genomic_DNA"/>
</dbReference>
<dbReference type="InterPro" id="IPR038526">
    <property type="entry name" value="Ribosomal_eL22_sf"/>
</dbReference>
<reference evidence="6 7" key="1">
    <citation type="submission" date="2018-11" db="EMBL/GenBank/DDBJ databases">
        <authorList>
            <consortium name="Pathogen Informatics"/>
        </authorList>
    </citation>
    <scope>NUCLEOTIDE SEQUENCE [LARGE SCALE GENOMIC DNA]</scope>
    <source>
        <strain>Denwood</strain>
        <strain evidence="7">Zambia</strain>
    </source>
</reference>
<evidence type="ECO:0000256" key="5">
    <source>
        <dbReference type="ARBA" id="ARBA00041214"/>
    </source>
</evidence>